<proteinExistence type="predicted"/>
<evidence type="ECO:0000313" key="2">
    <source>
        <dbReference type="Proteomes" id="UP000799755"/>
    </source>
</evidence>
<dbReference type="EMBL" id="MU003493">
    <property type="protein sequence ID" value="KAF2476996.1"/>
    <property type="molecule type" value="Genomic_DNA"/>
</dbReference>
<name>A0ACB6RCX7_9PLEO</name>
<evidence type="ECO:0000313" key="1">
    <source>
        <dbReference type="EMBL" id="KAF2476996.1"/>
    </source>
</evidence>
<comment type="caution">
    <text evidence="1">The sequence shown here is derived from an EMBL/GenBank/DDBJ whole genome shotgun (WGS) entry which is preliminary data.</text>
</comment>
<gene>
    <name evidence="1" type="ORF">BDR25DRAFT_309318</name>
</gene>
<organism evidence="1 2">
    <name type="scientific">Lindgomyces ingoldianus</name>
    <dbReference type="NCBI Taxonomy" id="673940"/>
    <lineage>
        <taxon>Eukaryota</taxon>
        <taxon>Fungi</taxon>
        <taxon>Dikarya</taxon>
        <taxon>Ascomycota</taxon>
        <taxon>Pezizomycotina</taxon>
        <taxon>Dothideomycetes</taxon>
        <taxon>Pleosporomycetidae</taxon>
        <taxon>Pleosporales</taxon>
        <taxon>Lindgomycetaceae</taxon>
        <taxon>Lindgomyces</taxon>
    </lineage>
</organism>
<keyword evidence="2" id="KW-1185">Reference proteome</keyword>
<sequence length="171" mass="18539">MAEKAAGLKEGDRVVSQDKRHLPAFQDGMPPILRFDDINLNILSSAPRGNKASLPTFLSRTYLCRTMSVAVGSPNSKAFPFNRLSKDFPGKSYDTGTKSPDASSLQYQTISIHALSLKTTWTPALCSPKGISTADGEVMCASNGWLGTLGVEGLGLPRFLERAQRDTIYID</sequence>
<reference evidence="1" key="1">
    <citation type="journal article" date="2020" name="Stud. Mycol.">
        <title>101 Dothideomycetes genomes: a test case for predicting lifestyles and emergence of pathogens.</title>
        <authorList>
            <person name="Haridas S."/>
            <person name="Albert R."/>
            <person name="Binder M."/>
            <person name="Bloem J."/>
            <person name="Labutti K."/>
            <person name="Salamov A."/>
            <person name="Andreopoulos B."/>
            <person name="Baker S."/>
            <person name="Barry K."/>
            <person name="Bills G."/>
            <person name="Bluhm B."/>
            <person name="Cannon C."/>
            <person name="Castanera R."/>
            <person name="Culley D."/>
            <person name="Daum C."/>
            <person name="Ezra D."/>
            <person name="Gonzalez J."/>
            <person name="Henrissat B."/>
            <person name="Kuo A."/>
            <person name="Liang C."/>
            <person name="Lipzen A."/>
            <person name="Lutzoni F."/>
            <person name="Magnuson J."/>
            <person name="Mondo S."/>
            <person name="Nolan M."/>
            <person name="Ohm R."/>
            <person name="Pangilinan J."/>
            <person name="Park H.-J."/>
            <person name="Ramirez L."/>
            <person name="Alfaro M."/>
            <person name="Sun H."/>
            <person name="Tritt A."/>
            <person name="Yoshinaga Y."/>
            <person name="Zwiers L.-H."/>
            <person name="Turgeon B."/>
            <person name="Goodwin S."/>
            <person name="Spatafora J."/>
            <person name="Crous P."/>
            <person name="Grigoriev I."/>
        </authorList>
    </citation>
    <scope>NUCLEOTIDE SEQUENCE</scope>
    <source>
        <strain evidence="1">ATCC 200398</strain>
    </source>
</reference>
<dbReference type="Proteomes" id="UP000799755">
    <property type="component" value="Unassembled WGS sequence"/>
</dbReference>
<protein>
    <submittedName>
        <fullName evidence="1">Uncharacterized protein</fullName>
    </submittedName>
</protein>
<accession>A0ACB6RCX7</accession>